<dbReference type="AlphaFoldDB" id="A0A1S6QFW9"/>
<dbReference type="OrthoDB" id="9809852at2"/>
<dbReference type="InterPro" id="IPR038763">
    <property type="entry name" value="DHH_sf"/>
</dbReference>
<dbReference type="Gene3D" id="3.90.1640.30">
    <property type="match status" value="1"/>
</dbReference>
<dbReference type="Pfam" id="PF01368">
    <property type="entry name" value="DHH"/>
    <property type="match status" value="1"/>
</dbReference>
<dbReference type="InterPro" id="IPR004610">
    <property type="entry name" value="RecJ"/>
</dbReference>
<dbReference type="KEGG" id="lcu:PL11_000430"/>
<dbReference type="RefSeq" id="WP_035168441.1">
    <property type="nucleotide sequence ID" value="NZ_CP018906.1"/>
</dbReference>
<evidence type="ECO:0000259" key="8">
    <source>
        <dbReference type="Pfam" id="PF10141"/>
    </source>
</evidence>
<keyword evidence="11" id="KW-1185">Reference proteome</keyword>
<evidence type="ECO:0000256" key="5">
    <source>
        <dbReference type="ARBA" id="ARBA00022839"/>
    </source>
</evidence>
<dbReference type="Pfam" id="PF02272">
    <property type="entry name" value="DHHA1"/>
    <property type="match status" value="1"/>
</dbReference>
<dbReference type="InterPro" id="IPR001667">
    <property type="entry name" value="DDH_dom"/>
</dbReference>
<keyword evidence="5 10" id="KW-0269">Exonuclease</keyword>
<dbReference type="PANTHER" id="PTHR30255:SF2">
    <property type="entry name" value="SINGLE-STRANDED-DNA-SPECIFIC EXONUCLEASE RECJ"/>
    <property type="match status" value="1"/>
</dbReference>
<dbReference type="GO" id="GO:0008409">
    <property type="term" value="F:5'-3' exonuclease activity"/>
    <property type="evidence" value="ECO:0007669"/>
    <property type="project" value="InterPro"/>
</dbReference>
<dbReference type="SUPFAM" id="SSF64182">
    <property type="entry name" value="DHH phosphoesterases"/>
    <property type="match status" value="1"/>
</dbReference>
<comment type="similarity">
    <text evidence="1">Belongs to the RecJ family.</text>
</comment>
<evidence type="ECO:0000313" key="10">
    <source>
        <dbReference type="EMBL" id="AQW20506.1"/>
    </source>
</evidence>
<protein>
    <recommendedName>
        <fullName evidence="2">Single-stranded-DNA-specific exonuclease RecJ</fullName>
    </recommendedName>
</protein>
<dbReference type="InterPro" id="IPR051673">
    <property type="entry name" value="SSDNA_exonuclease_RecJ"/>
</dbReference>
<evidence type="ECO:0000256" key="4">
    <source>
        <dbReference type="ARBA" id="ARBA00022801"/>
    </source>
</evidence>
<evidence type="ECO:0000313" key="11">
    <source>
        <dbReference type="Proteomes" id="UP000030361"/>
    </source>
</evidence>
<dbReference type="EMBL" id="CP018906">
    <property type="protein sequence ID" value="AQW20506.1"/>
    <property type="molecule type" value="Genomic_DNA"/>
</dbReference>
<gene>
    <name evidence="10" type="ORF">PL11_000430</name>
</gene>
<evidence type="ECO:0000259" key="7">
    <source>
        <dbReference type="Pfam" id="PF02272"/>
    </source>
</evidence>
<keyword evidence="3" id="KW-0540">Nuclease</keyword>
<dbReference type="Pfam" id="PF17768">
    <property type="entry name" value="RecJ_OB"/>
    <property type="match status" value="1"/>
</dbReference>
<proteinExistence type="inferred from homology"/>
<evidence type="ECO:0000256" key="1">
    <source>
        <dbReference type="ARBA" id="ARBA00005915"/>
    </source>
</evidence>
<organism evidence="10 11">
    <name type="scientific">Lentilactobacillus curieae</name>
    <dbReference type="NCBI Taxonomy" id="1138822"/>
    <lineage>
        <taxon>Bacteria</taxon>
        <taxon>Bacillati</taxon>
        <taxon>Bacillota</taxon>
        <taxon>Bacilli</taxon>
        <taxon>Lactobacillales</taxon>
        <taxon>Lactobacillaceae</taxon>
        <taxon>Lentilactobacillus</taxon>
    </lineage>
</organism>
<name>A0A1S6QFW9_9LACO</name>
<keyword evidence="4" id="KW-0378">Hydrolase</keyword>
<feature type="domain" description="DDH" evidence="6">
    <location>
        <begin position="84"/>
        <end position="230"/>
    </location>
</feature>
<dbReference type="GO" id="GO:0006310">
    <property type="term" value="P:DNA recombination"/>
    <property type="evidence" value="ECO:0007669"/>
    <property type="project" value="InterPro"/>
</dbReference>
<evidence type="ECO:0000256" key="3">
    <source>
        <dbReference type="ARBA" id="ARBA00022722"/>
    </source>
</evidence>
<dbReference type="GO" id="GO:0003676">
    <property type="term" value="F:nucleic acid binding"/>
    <property type="evidence" value="ECO:0007669"/>
    <property type="project" value="InterPro"/>
</dbReference>
<evidence type="ECO:0000256" key="2">
    <source>
        <dbReference type="ARBA" id="ARBA00019841"/>
    </source>
</evidence>
<accession>A0A1S6QFW9</accession>
<evidence type="ECO:0000259" key="9">
    <source>
        <dbReference type="Pfam" id="PF17768"/>
    </source>
</evidence>
<dbReference type="NCBIfam" id="TIGR00644">
    <property type="entry name" value="recJ"/>
    <property type="match status" value="1"/>
</dbReference>
<dbReference type="InterPro" id="IPR041122">
    <property type="entry name" value="RecJ_OB"/>
</dbReference>
<dbReference type="InterPro" id="IPR003156">
    <property type="entry name" value="DHHA1_dom"/>
</dbReference>
<evidence type="ECO:0000259" key="6">
    <source>
        <dbReference type="Pfam" id="PF01368"/>
    </source>
</evidence>
<sequence>MINSKYNWEVVDAQTNSQLVSQIVDELSVSELIAKIMVARGIKSVDEANHFLNPDVSDFNDPFEFPDMQKAIERIQTAIANEEQITVYGDYDADGITSTTIMYETIEDLGGNVDFYVPNRFTDGYGPNDDAFKRIIDDGTTLIITVDNGVAGNDSIKLAKDLGCDVIITDHHDLPEVLPDAFAIIHPRVAKDGAQYSFGMLSGAGVAFKVATALLEEIPYDLLDIAAIGTVADVVSLTGENRAIVSFGIQAIKNTQRPGLSALLKQAGTDIENFDEQDIGFAIAPRLNSLGRMGDAKVGVNLLHTFDEDEAQKIAKFADQQNDERKDYVADFFDKSVQMLEKNHDDEMPPVIVVVGQDWHQGVLGIVASRLVDKYQRPAIVMTTLPDSDEVKGSGRSISDFDLFAAINPIRDQMVGFGGHHSAVGLTIKSDKVADLRKQLEVAANEQGLDLTTKQSELITASVNVDSLDNSFYKDLRKLAPFGEDNPQPVFEFKFDQLVDVKRIGQDSSHLKFAFQGTHKKIGAIAFQMGDCADDLVSSTASTKVIGEIGVNTWRNRTNLQIMVEDIQQISAPIVDLRTNQLHKKMFSRPGTYVFFHESIMKQLMSVIPETGKPILYTDLIDLNIHQDTLFVVDCPDSIDDLTQVLDVAQPDTTVFYLYKKQMLSKIGMPERQSYAKLFKFVSSHHDFDIVNQRSVAAKALDVSERTLAFMVKVFLELGFVSKSGNQINLIDNPESKNLQTAPSYQLREKQIDAEQHLLLANTRELVSFISQYLEPDERKKLNGN</sequence>
<dbReference type="Pfam" id="PF10141">
    <property type="entry name" value="ssDNA-exonuc_C"/>
    <property type="match status" value="1"/>
</dbReference>
<dbReference type="Proteomes" id="UP000030361">
    <property type="component" value="Chromosome"/>
</dbReference>
<dbReference type="PANTHER" id="PTHR30255">
    <property type="entry name" value="SINGLE-STRANDED-DNA-SPECIFIC EXONUCLEASE RECJ"/>
    <property type="match status" value="1"/>
</dbReference>
<feature type="domain" description="DHHA1" evidence="7">
    <location>
        <begin position="350"/>
        <end position="441"/>
    </location>
</feature>
<reference evidence="10 11" key="1">
    <citation type="journal article" date="2015" name="Genome Announc.">
        <title>Genome Sequence of Lactobacillus curieae CCTCC M 2011381T, a Novel Producer of Gamma-aminobutyric Acid.</title>
        <authorList>
            <person name="Wang Y."/>
            <person name="Wang Y."/>
            <person name="Lang C."/>
            <person name="Wei D."/>
            <person name="Xu P."/>
            <person name="Xie J."/>
        </authorList>
    </citation>
    <scope>NUCLEOTIDE SEQUENCE [LARGE SCALE GENOMIC DNA]</scope>
    <source>
        <strain evidence="10 11">CCTCC M 2011381</strain>
    </source>
</reference>
<feature type="domain" description="Single-stranded-DNA-specific exonuclease RecJ C-terminal" evidence="8">
    <location>
        <begin position="574"/>
        <end position="770"/>
    </location>
</feature>
<dbReference type="Gene3D" id="3.10.310.30">
    <property type="match status" value="1"/>
</dbReference>
<dbReference type="GO" id="GO:0006281">
    <property type="term" value="P:DNA repair"/>
    <property type="evidence" value="ECO:0007669"/>
    <property type="project" value="InterPro"/>
</dbReference>
<dbReference type="InterPro" id="IPR018779">
    <property type="entry name" value="RecJ_C"/>
</dbReference>
<feature type="domain" description="RecJ OB" evidence="9">
    <location>
        <begin position="461"/>
        <end position="566"/>
    </location>
</feature>
<dbReference type="eggNOG" id="COG0608">
    <property type="taxonomic scope" value="Bacteria"/>
</dbReference>